<dbReference type="RefSeq" id="WP_058580781.1">
    <property type="nucleotide sequence ID" value="NZ_LOPU01000016.1"/>
</dbReference>
<sequence length="112" mass="12179">MKAVVHLTGEGEADRDFAIRCASALRRNEELALDEITLLAHRDGVRLVTPDAPERSRVAELIETGVSVKAGSTCLDARNLPRDVLPGVELVPSGVSELVRLQSEGYEYVKIP</sequence>
<accession>A0A0W1RC86</accession>
<organism evidence="1 2">
    <name type="scientific">Haloprofundus marisrubri</name>
    <dbReference type="NCBI Taxonomy" id="1514971"/>
    <lineage>
        <taxon>Archaea</taxon>
        <taxon>Methanobacteriati</taxon>
        <taxon>Methanobacteriota</taxon>
        <taxon>Stenosarchaea group</taxon>
        <taxon>Halobacteria</taxon>
        <taxon>Halobacteriales</taxon>
        <taxon>Haloferacaceae</taxon>
        <taxon>Haloprofundus</taxon>
    </lineage>
</organism>
<dbReference type="InterPro" id="IPR027396">
    <property type="entry name" value="DsrEFH-like"/>
</dbReference>
<evidence type="ECO:0000313" key="1">
    <source>
        <dbReference type="EMBL" id="KTG10982.1"/>
    </source>
</evidence>
<dbReference type="Pfam" id="PF02635">
    <property type="entry name" value="DsrE"/>
    <property type="match status" value="1"/>
</dbReference>
<comment type="caution">
    <text evidence="1">The sequence shown here is derived from an EMBL/GenBank/DDBJ whole genome shotgun (WGS) entry which is preliminary data.</text>
</comment>
<evidence type="ECO:0000313" key="2">
    <source>
        <dbReference type="Proteomes" id="UP000054387"/>
    </source>
</evidence>
<dbReference type="AlphaFoldDB" id="A0A0W1RC86"/>
<dbReference type="EMBL" id="LOPU01000016">
    <property type="protein sequence ID" value="KTG10982.1"/>
    <property type="molecule type" value="Genomic_DNA"/>
</dbReference>
<dbReference type="InterPro" id="IPR003787">
    <property type="entry name" value="Sulphur_relay_DsrE/F-like"/>
</dbReference>
<dbReference type="PANTHER" id="PTHR37691:SF1">
    <property type="entry name" value="BLR3518 PROTEIN"/>
    <property type="match status" value="1"/>
</dbReference>
<dbReference type="Proteomes" id="UP000054387">
    <property type="component" value="Unassembled WGS sequence"/>
</dbReference>
<protein>
    <submittedName>
        <fullName evidence="1">Uncharacterized protein</fullName>
    </submittedName>
</protein>
<keyword evidence="2" id="KW-1185">Reference proteome</keyword>
<dbReference type="PANTHER" id="PTHR37691">
    <property type="entry name" value="BLR3518 PROTEIN"/>
    <property type="match status" value="1"/>
</dbReference>
<gene>
    <name evidence="1" type="ORF">AUR64_07375</name>
</gene>
<dbReference type="SUPFAM" id="SSF75169">
    <property type="entry name" value="DsrEFH-like"/>
    <property type="match status" value="1"/>
</dbReference>
<dbReference type="STRING" id="1514971.AUR64_07375"/>
<proteinExistence type="predicted"/>
<dbReference type="Gene3D" id="3.40.1260.10">
    <property type="entry name" value="DsrEFH-like"/>
    <property type="match status" value="1"/>
</dbReference>
<name>A0A0W1RC86_9EURY</name>
<reference evidence="1 2" key="1">
    <citation type="submission" date="2015-12" db="EMBL/GenBank/DDBJ databases">
        <title>Haloprofundus marisrubri gen. nov., sp. nov., an extremely halophilic archaeon isolated from the Discovery deep brine-seawater interface in the Red Sea.</title>
        <authorList>
            <person name="Zhang G."/>
            <person name="Stingl U."/>
            <person name="Rashid M."/>
        </authorList>
    </citation>
    <scope>NUCLEOTIDE SEQUENCE [LARGE SCALE GENOMIC DNA]</scope>
    <source>
        <strain evidence="1 2">SB9</strain>
    </source>
</reference>
<dbReference type="OrthoDB" id="57062at2157"/>